<dbReference type="RefSeq" id="WP_186547628.1">
    <property type="nucleotide sequence ID" value="NZ_CP077091.1"/>
</dbReference>
<dbReference type="KEGG" id="phv:HU739_014825"/>
<protein>
    <submittedName>
        <fullName evidence="3">Uncharacterized protein</fullName>
    </submittedName>
</protein>
<organism evidence="3 4">
    <name type="scientific">Pseudomonas hamedanensis</name>
    <dbReference type="NCBI Taxonomy" id="2745504"/>
    <lineage>
        <taxon>Bacteria</taxon>
        <taxon>Pseudomonadati</taxon>
        <taxon>Pseudomonadota</taxon>
        <taxon>Gammaproteobacteria</taxon>
        <taxon>Pseudomonadales</taxon>
        <taxon>Pseudomonadaceae</taxon>
        <taxon>Pseudomonas</taxon>
    </lineage>
</organism>
<accession>A0A9E6NVL3</accession>
<evidence type="ECO:0000256" key="2">
    <source>
        <dbReference type="SAM" id="MobiDB-lite"/>
    </source>
</evidence>
<feature type="region of interest" description="Disordered" evidence="2">
    <location>
        <begin position="871"/>
        <end position="895"/>
    </location>
</feature>
<feature type="compositionally biased region" description="Polar residues" evidence="2">
    <location>
        <begin position="879"/>
        <end position="888"/>
    </location>
</feature>
<proteinExistence type="predicted"/>
<feature type="region of interest" description="Disordered" evidence="2">
    <location>
        <begin position="1"/>
        <end position="38"/>
    </location>
</feature>
<keyword evidence="1" id="KW-0175">Coiled coil</keyword>
<evidence type="ECO:0000313" key="4">
    <source>
        <dbReference type="Proteomes" id="UP000631521"/>
    </source>
</evidence>
<reference evidence="3 4" key="1">
    <citation type="journal article" date="2020" name="Microorganisms">
        <title>Reliable Identification of Environmental Pseudomonas Isolates Using the rpoD Gene.</title>
        <authorList>
            <consortium name="The Broad Institute Genome Sequencing Platform"/>
            <person name="Girard L."/>
            <person name="Lood C."/>
            <person name="Rokni-Zadeh H."/>
            <person name="van Noort V."/>
            <person name="Lavigne R."/>
            <person name="De Mot R."/>
        </authorList>
    </citation>
    <scope>NUCLEOTIDE SEQUENCE [LARGE SCALE GENOMIC DNA]</scope>
    <source>
        <strain evidence="3 4">SWRI65</strain>
    </source>
</reference>
<evidence type="ECO:0000256" key="1">
    <source>
        <dbReference type="SAM" id="Coils"/>
    </source>
</evidence>
<keyword evidence="4" id="KW-1185">Reference proteome</keyword>
<feature type="coiled-coil region" evidence="1">
    <location>
        <begin position="328"/>
        <end position="355"/>
    </location>
</feature>
<name>A0A9E6NVL3_9PSED</name>
<dbReference type="EMBL" id="CP077091">
    <property type="protein sequence ID" value="QXI15197.1"/>
    <property type="molecule type" value="Genomic_DNA"/>
</dbReference>
<gene>
    <name evidence="3" type="ORF">HU739_014825</name>
</gene>
<evidence type="ECO:0000313" key="3">
    <source>
        <dbReference type="EMBL" id="QXI15197.1"/>
    </source>
</evidence>
<dbReference type="Proteomes" id="UP000631521">
    <property type="component" value="Chromosome"/>
</dbReference>
<sequence>MPLKPPARGKTTVEVHVQPRPGPDSPTIRPDYPSPHGGGSVHWIPTRTSTGGRTTAGTDLDAITPAPARVTVNATTEPGPAPAMVARPLKDYWIHPSIVLPAPNADGISVYRGRHYVNVPENGAVQVALDPVSGLYQAKLPNELNPSGPKLQSDPESRVWRPVEQLSPATYPLSAARLQRFRSDLDVSDLEPDSHGLYSTNGKLYAVIENHTYQMLHDLDASSPHTTVMRIVRPEDPIATHEHNVYVATRDGSSEPVVFDSRHGWQGIVVPGAAGMRRSAAPEQLIVQRLEAASKLEQFTETINKDHDENQRLIAAWMTARDSQGNRADIVKNEKQALRERKSHNKQELARLDEAYNYYTDNKSVIKALITEAVYNQSVIALQKRQMLAYQQLVECSLTRRALEGPLLDVHPDRLQGTIDFLTRIISRMKARQRIADNLIKKWRLSPDDLSGDILSPMDTHNVVASWVLAKSLTLDNPQSTGTAPQASELAAQFGQATFIYGALDRIPDGSRPAVLSELSGQCAAIRDWYERLDLAPGPQQLASRDEIITQLELFEETLAHRLKRYHEKQTERPALPFHEQPIDFDFIPPQDRSGTAPRPRRIFRAKKHGVYKINVGESRHTAQGEEIIEVRNPLNPDQPLQTYERRAGEWQPVRTPTQKELSTLIQEARQHLAQSDAHVQAALNEERRKNNPDNIVEMLESKANVLDDLVLELQLFEQTDPNAGDLIRSLKGDGKRLRQEGENIRLRIYKDKNFLSAERLIYLIDKGQVRVVENHHRSPRGKGQSKEFLDIYSIHDVTDGKALWQAHFHYATQHAPKSDFNVRGAHLKILEQSQKGRLSQRKEEMEGRKHTPIWREQLDGRTAQRIFDLAVPPRAGEASTSSQTTHNPRGPVAD</sequence>
<dbReference type="AlphaFoldDB" id="A0A9E6NVL3"/>
<reference evidence="3 4" key="2">
    <citation type="journal article" date="2021" name="Microorganisms">
        <title>The Ever-Expanding Pseudomonas Genus: Description of 43 New Species and Partition of the Pseudomonas putida Group.</title>
        <authorList>
            <person name="Girard L."/>
            <person name="Lood C."/>
            <person name="Hofte M."/>
            <person name="Vandamme P."/>
            <person name="Rokni-Zadeh H."/>
            <person name="van Noort V."/>
            <person name="Lavigne R."/>
            <person name="De Mot R."/>
        </authorList>
    </citation>
    <scope>NUCLEOTIDE SEQUENCE [LARGE SCALE GENOMIC DNA]</scope>
    <source>
        <strain evidence="3 4">SWRI65</strain>
    </source>
</reference>